<feature type="signal peptide" evidence="2">
    <location>
        <begin position="1"/>
        <end position="22"/>
    </location>
</feature>
<feature type="chain" id="PRO_5042073394" evidence="2">
    <location>
        <begin position="23"/>
        <end position="157"/>
    </location>
</feature>
<comment type="caution">
    <text evidence="3">The sequence shown here is derived from an EMBL/GenBank/DDBJ whole genome shotgun (WGS) entry which is preliminary data.</text>
</comment>
<dbReference type="Proteomes" id="UP001201812">
    <property type="component" value="Unassembled WGS sequence"/>
</dbReference>
<evidence type="ECO:0000256" key="1">
    <source>
        <dbReference type="SAM" id="MobiDB-lite"/>
    </source>
</evidence>
<dbReference type="AlphaFoldDB" id="A0AAD4QW36"/>
<feature type="region of interest" description="Disordered" evidence="1">
    <location>
        <begin position="79"/>
        <end position="103"/>
    </location>
</feature>
<gene>
    <name evidence="3" type="ORF">DdX_20527</name>
</gene>
<proteinExistence type="predicted"/>
<accession>A0AAD4QW36</accession>
<protein>
    <submittedName>
        <fullName evidence="3">Uncharacterized protein</fullName>
    </submittedName>
</protein>
<evidence type="ECO:0000256" key="2">
    <source>
        <dbReference type="SAM" id="SignalP"/>
    </source>
</evidence>
<organism evidence="3 4">
    <name type="scientific">Ditylenchus destructor</name>
    <dbReference type="NCBI Taxonomy" id="166010"/>
    <lineage>
        <taxon>Eukaryota</taxon>
        <taxon>Metazoa</taxon>
        <taxon>Ecdysozoa</taxon>
        <taxon>Nematoda</taxon>
        <taxon>Chromadorea</taxon>
        <taxon>Rhabditida</taxon>
        <taxon>Tylenchina</taxon>
        <taxon>Tylenchomorpha</taxon>
        <taxon>Sphaerularioidea</taxon>
        <taxon>Anguinidae</taxon>
        <taxon>Anguininae</taxon>
        <taxon>Ditylenchus</taxon>
    </lineage>
</organism>
<keyword evidence="2" id="KW-0732">Signal</keyword>
<name>A0AAD4QW36_9BILA</name>
<keyword evidence="4" id="KW-1185">Reference proteome</keyword>
<feature type="region of interest" description="Disordered" evidence="1">
    <location>
        <begin position="133"/>
        <end position="157"/>
    </location>
</feature>
<feature type="compositionally biased region" description="Basic residues" evidence="1">
    <location>
        <begin position="146"/>
        <end position="157"/>
    </location>
</feature>
<evidence type="ECO:0000313" key="4">
    <source>
        <dbReference type="Proteomes" id="UP001201812"/>
    </source>
</evidence>
<sequence>MTPFKVILVFLAVCSMISLIKCAGNESIVPTCECIFLVPLIIFGKRVTYDNCAKYRDYKTCLQADVNCNVDKAKTNNPDLEKECDELAPQPPNPSQSGQPIVTQVPTQHPTLAVTNTSTEHCGKKCEPPVNVTDGKLDMPELMPAGKKKKEKKAHDF</sequence>
<evidence type="ECO:0000313" key="3">
    <source>
        <dbReference type="EMBL" id="KAI1693686.1"/>
    </source>
</evidence>
<dbReference type="EMBL" id="JAKKPZ010000599">
    <property type="protein sequence ID" value="KAI1693686.1"/>
    <property type="molecule type" value="Genomic_DNA"/>
</dbReference>
<reference evidence="3" key="1">
    <citation type="submission" date="2022-01" db="EMBL/GenBank/DDBJ databases">
        <title>Genome Sequence Resource for Two Populations of Ditylenchus destructor, the Migratory Endoparasitic Phytonematode.</title>
        <authorList>
            <person name="Zhang H."/>
            <person name="Lin R."/>
            <person name="Xie B."/>
        </authorList>
    </citation>
    <scope>NUCLEOTIDE SEQUENCE</scope>
    <source>
        <strain evidence="3">BazhouSP</strain>
    </source>
</reference>